<dbReference type="EMBL" id="WNKX01000022">
    <property type="protein sequence ID" value="MTW13414.1"/>
    <property type="molecule type" value="Genomic_DNA"/>
</dbReference>
<organism evidence="2 3">
    <name type="scientific">Massilia eburnea</name>
    <dbReference type="NCBI Taxonomy" id="1776165"/>
    <lineage>
        <taxon>Bacteria</taxon>
        <taxon>Pseudomonadati</taxon>
        <taxon>Pseudomonadota</taxon>
        <taxon>Betaproteobacteria</taxon>
        <taxon>Burkholderiales</taxon>
        <taxon>Oxalobacteraceae</taxon>
        <taxon>Telluria group</taxon>
        <taxon>Massilia</taxon>
    </lineage>
</organism>
<comment type="caution">
    <text evidence="2">The sequence shown here is derived from an EMBL/GenBank/DDBJ whole genome shotgun (WGS) entry which is preliminary data.</text>
</comment>
<feature type="domain" description="DNA primase/helicase Gp4 N-terminal Bacteriophage T7-like" evidence="1">
    <location>
        <begin position="37"/>
        <end position="75"/>
    </location>
</feature>
<proteinExistence type="predicted"/>
<evidence type="ECO:0000313" key="2">
    <source>
        <dbReference type="EMBL" id="MTW13414.1"/>
    </source>
</evidence>
<dbReference type="SMART" id="SM00778">
    <property type="entry name" value="Prim_Zn_Ribbon"/>
    <property type="match status" value="1"/>
</dbReference>
<dbReference type="GO" id="GO:0004386">
    <property type="term" value="F:helicase activity"/>
    <property type="evidence" value="ECO:0007669"/>
    <property type="project" value="InterPro"/>
</dbReference>
<dbReference type="AlphaFoldDB" id="A0A6L6QMU5"/>
<keyword evidence="3" id="KW-1185">Reference proteome</keyword>
<dbReference type="InterPro" id="IPR055570">
    <property type="entry name" value="DUF7146"/>
</dbReference>
<dbReference type="GO" id="GO:0008270">
    <property type="term" value="F:zinc ion binding"/>
    <property type="evidence" value="ECO:0007669"/>
    <property type="project" value="InterPro"/>
</dbReference>
<sequence length="335" mass="36590">MTKEQLEERFRLARSNAYGRWTSLLIALGVEEAVLNRKNQPCPLAGCGGTDRFQYTDKFGDGNYVCRACGAGGGFKLLMGYFGWSAATALHRVERALCMQPAPPPRKTSEKDASSLMQKILAETRPITHGDEVDRYLCNRGLGMGSYPDALRSHPSLGYFELDAATGKPVLVGRFPAMVACVHDRHGAIVSLHRTYLQDGRKLSGRDAKKLLCGGVEGGAIRLAAAGAELAVCEGIETGLAILKRTGQSIWIGICAGNLERMWIPEEVRRLRIYGDNDADSMFDGQASSYVLARQFLKRRVRGEKRSAEVFIPRAAGADWANVLFHQAPGVEQAA</sequence>
<dbReference type="InterPro" id="IPR006171">
    <property type="entry name" value="TOPRIM_dom"/>
</dbReference>
<dbReference type="SUPFAM" id="SSF57783">
    <property type="entry name" value="Zinc beta-ribbon"/>
    <property type="match status" value="1"/>
</dbReference>
<protein>
    <submittedName>
        <fullName evidence="2">Zinc-binding protein</fullName>
    </submittedName>
</protein>
<dbReference type="RefSeq" id="WP_155456338.1">
    <property type="nucleotide sequence ID" value="NZ_WNKX01000022.1"/>
</dbReference>
<evidence type="ECO:0000259" key="1">
    <source>
        <dbReference type="SMART" id="SM00778"/>
    </source>
</evidence>
<dbReference type="InterPro" id="IPR013237">
    <property type="entry name" value="Phage_T7_Gp4_N"/>
</dbReference>
<reference evidence="2 3" key="1">
    <citation type="submission" date="2019-11" db="EMBL/GenBank/DDBJ databases">
        <title>Type strains purchased from KCTC, JCM and DSMZ.</title>
        <authorList>
            <person name="Lu H."/>
        </authorList>
    </citation>
    <scope>NUCLEOTIDE SEQUENCE [LARGE SCALE GENOMIC DNA]</scope>
    <source>
        <strain evidence="2 3">JCM 31587</strain>
    </source>
</reference>
<dbReference type="Pfam" id="PF08273">
    <property type="entry name" value="Zn_Ribbon_Prim"/>
    <property type="match status" value="1"/>
</dbReference>
<gene>
    <name evidence="2" type="ORF">GM658_22660</name>
</gene>
<evidence type="ECO:0000313" key="3">
    <source>
        <dbReference type="Proteomes" id="UP000472320"/>
    </source>
</evidence>
<dbReference type="Pfam" id="PF23639">
    <property type="entry name" value="DUF7146"/>
    <property type="match status" value="1"/>
</dbReference>
<dbReference type="OrthoDB" id="8967890at2"/>
<accession>A0A6L6QMU5</accession>
<dbReference type="Pfam" id="PF13362">
    <property type="entry name" value="Toprim_3"/>
    <property type="match status" value="1"/>
</dbReference>
<name>A0A6L6QMU5_9BURK</name>
<dbReference type="Proteomes" id="UP000472320">
    <property type="component" value="Unassembled WGS sequence"/>
</dbReference>